<dbReference type="InterPro" id="IPR029045">
    <property type="entry name" value="ClpP/crotonase-like_dom_sf"/>
</dbReference>
<evidence type="ECO:0000256" key="3">
    <source>
        <dbReference type="ARBA" id="ARBA00023235"/>
    </source>
</evidence>
<dbReference type="AlphaFoldDB" id="A0A158F3Q3"/>
<dbReference type="Proteomes" id="UP000054893">
    <property type="component" value="Unassembled WGS sequence"/>
</dbReference>
<dbReference type="OrthoDB" id="9797151at2"/>
<evidence type="ECO:0000256" key="2">
    <source>
        <dbReference type="ARBA" id="ARBA00023140"/>
    </source>
</evidence>
<name>A0A158F3Q3_CABSO</name>
<keyword evidence="3" id="KW-0413">Isomerase</keyword>
<evidence type="ECO:0000313" key="5">
    <source>
        <dbReference type="Proteomes" id="UP000054893"/>
    </source>
</evidence>
<organism evidence="4 5">
    <name type="scientific">Caballeronia sordidicola</name>
    <name type="common">Burkholderia sordidicola</name>
    <dbReference type="NCBI Taxonomy" id="196367"/>
    <lineage>
        <taxon>Bacteria</taxon>
        <taxon>Pseudomonadati</taxon>
        <taxon>Pseudomonadota</taxon>
        <taxon>Betaproteobacteria</taxon>
        <taxon>Burkholderiales</taxon>
        <taxon>Burkholderiaceae</taxon>
        <taxon>Caballeronia</taxon>
    </lineage>
</organism>
<dbReference type="RefSeq" id="WP_060817235.1">
    <property type="nucleotide sequence ID" value="NZ_FCOC02000002.1"/>
</dbReference>
<keyword evidence="2" id="KW-0576">Peroxisome</keyword>
<protein>
    <submittedName>
        <fullName evidence="4">Enoyl-CoA hydratase</fullName>
    </submittedName>
</protein>
<dbReference type="PANTHER" id="PTHR43684:SF1">
    <property type="entry name" value="ENOYL-COA DELTA ISOMERASE 2"/>
    <property type="match status" value="1"/>
</dbReference>
<dbReference type="InterPro" id="IPR051053">
    <property type="entry name" value="ECH/Chromodomain_protein"/>
</dbReference>
<dbReference type="Gene3D" id="3.90.226.10">
    <property type="entry name" value="2-enoyl-CoA Hydratase, Chain A, domain 1"/>
    <property type="match status" value="1"/>
</dbReference>
<dbReference type="SUPFAM" id="SSF52096">
    <property type="entry name" value="ClpP/crotonase"/>
    <property type="match status" value="1"/>
</dbReference>
<proteinExistence type="predicted"/>
<dbReference type="Pfam" id="PF00378">
    <property type="entry name" value="ECH_1"/>
    <property type="match status" value="1"/>
</dbReference>
<dbReference type="GO" id="GO:0004165">
    <property type="term" value="F:delta(3)-delta(2)-enoyl-CoA isomerase activity"/>
    <property type="evidence" value="ECO:0007669"/>
    <property type="project" value="UniProtKB-ARBA"/>
</dbReference>
<accession>A0A158F3Q3</accession>
<dbReference type="PANTHER" id="PTHR43684">
    <property type="match status" value="1"/>
</dbReference>
<evidence type="ECO:0000256" key="1">
    <source>
        <dbReference type="ARBA" id="ARBA00004275"/>
    </source>
</evidence>
<gene>
    <name evidence="4" type="ORF">AWB64_00701</name>
</gene>
<dbReference type="InterPro" id="IPR001753">
    <property type="entry name" value="Enoyl-CoA_hydra/iso"/>
</dbReference>
<reference evidence="4 5" key="1">
    <citation type="submission" date="2016-01" db="EMBL/GenBank/DDBJ databases">
        <authorList>
            <person name="Oliw E.H."/>
        </authorList>
    </citation>
    <scope>NUCLEOTIDE SEQUENCE [LARGE SCALE GENOMIC DNA]</scope>
    <source>
        <strain evidence="4">LMG 22029</strain>
    </source>
</reference>
<evidence type="ECO:0000313" key="4">
    <source>
        <dbReference type="EMBL" id="SAL14477.1"/>
    </source>
</evidence>
<dbReference type="CDD" id="cd06558">
    <property type="entry name" value="crotonase-like"/>
    <property type="match status" value="1"/>
</dbReference>
<sequence>MDIITEHADNVLCITINRPARKNALTAEMYQTMADAFFDAENDPSVRAVLIRAVGDTFSAGNDLEDFMKAPPAKPDAPVFQFLRRISTAQKPVVAAVNGGAVGIGTTMLLHCDLVYAASTAKFALPFVQLGLCPEAASSLLLPRIAGYQRAAEKLLLGESFDANEAVNMGIVNRILSAEEVGDFAFRQAKKLAALPPASLKATKALMKGGEADEVSAQMANEAGHFASMLTSPEAKEAFTAFFEKRKPDFSRFN</sequence>
<dbReference type="EMBL" id="FCOC02000002">
    <property type="protein sequence ID" value="SAL14477.1"/>
    <property type="molecule type" value="Genomic_DNA"/>
</dbReference>
<comment type="subcellular location">
    <subcellularLocation>
        <location evidence="1">Peroxisome</location>
    </subcellularLocation>
</comment>